<dbReference type="RefSeq" id="WP_203654645.1">
    <property type="nucleotide sequence ID" value="NZ_BAAAZM010000037.1"/>
</dbReference>
<evidence type="ECO:0000256" key="4">
    <source>
        <dbReference type="SAM" id="SignalP"/>
    </source>
</evidence>
<feature type="chain" id="PRO_5035281333" evidence="4">
    <location>
        <begin position="33"/>
        <end position="426"/>
    </location>
</feature>
<dbReference type="PROSITE" id="PS51257">
    <property type="entry name" value="PROKAR_LIPOPROTEIN"/>
    <property type="match status" value="1"/>
</dbReference>
<dbReference type="Proteomes" id="UP000612808">
    <property type="component" value="Unassembled WGS sequence"/>
</dbReference>
<dbReference type="PANTHER" id="PTHR30061:SF50">
    <property type="entry name" value="MALTOSE_MALTODEXTRIN-BINDING PERIPLASMIC PROTEIN"/>
    <property type="match status" value="1"/>
</dbReference>
<dbReference type="EMBL" id="BOMB01000003">
    <property type="protein sequence ID" value="GID09681.1"/>
    <property type="molecule type" value="Genomic_DNA"/>
</dbReference>
<accession>A0A8J3N829</accession>
<evidence type="ECO:0000313" key="5">
    <source>
        <dbReference type="EMBL" id="GID09681.1"/>
    </source>
</evidence>
<dbReference type="Pfam" id="PF01547">
    <property type="entry name" value="SBP_bac_1"/>
    <property type="match status" value="1"/>
</dbReference>
<dbReference type="PROSITE" id="PS51318">
    <property type="entry name" value="TAT"/>
    <property type="match status" value="1"/>
</dbReference>
<comment type="similarity">
    <text evidence="1">Belongs to the bacterial solute-binding protein 1 family.</text>
</comment>
<dbReference type="AlphaFoldDB" id="A0A8J3N829"/>
<dbReference type="PANTHER" id="PTHR30061">
    <property type="entry name" value="MALTOSE-BINDING PERIPLASMIC PROTEIN"/>
    <property type="match status" value="1"/>
</dbReference>
<sequence length="426" mass="45612">MDTTLSRRGLLRAGATAAVAAPLLAACSRTPAADTGGGDKTFTLYWNAGHGYDAYAKVVRKFEADHKITVNWQKFQWPDLQTKLTADIQAGTVPDLVEDDGSGWPVTYATSGDALALDDFIAADGEKVGFPHDWQDNALRNVQYRGKTYGVPLHLTCNLLFYNKKMFADAGLKAAPSTWDEFLSAARKLTHGQQHGVALNSDFGYSSPWILQNGVKYWDPSAKQVLTPADRAAEALGFQHDLIHRYKVSPVPVASSDYEGPEKLFVANRVAMMLSGPWDFAPIKQAAPKLDLGLALPLSHTARATSFAGSGVFIPAKAKHPDLAWDLITRLTALDVELAATAETGMTMPRKSWAANATVKADPLVGAVARALAYGQSWPNGIAATGKATEVSDAWKTAYESTILSNGSAAQAVTTFRSTAAKLVGG</sequence>
<dbReference type="Gene3D" id="3.40.190.10">
    <property type="entry name" value="Periplasmic binding protein-like II"/>
    <property type="match status" value="1"/>
</dbReference>
<name>A0A8J3N829_9ACTN</name>
<evidence type="ECO:0000256" key="3">
    <source>
        <dbReference type="ARBA" id="ARBA00022729"/>
    </source>
</evidence>
<evidence type="ECO:0000256" key="2">
    <source>
        <dbReference type="ARBA" id="ARBA00022448"/>
    </source>
</evidence>
<keyword evidence="2" id="KW-0813">Transport</keyword>
<dbReference type="GO" id="GO:1901982">
    <property type="term" value="F:maltose binding"/>
    <property type="evidence" value="ECO:0007669"/>
    <property type="project" value="TreeGrafter"/>
</dbReference>
<dbReference type="SUPFAM" id="SSF53850">
    <property type="entry name" value="Periplasmic binding protein-like II"/>
    <property type="match status" value="1"/>
</dbReference>
<evidence type="ECO:0000256" key="1">
    <source>
        <dbReference type="ARBA" id="ARBA00008520"/>
    </source>
</evidence>
<dbReference type="InterPro" id="IPR006311">
    <property type="entry name" value="TAT_signal"/>
</dbReference>
<dbReference type="GO" id="GO:0055052">
    <property type="term" value="C:ATP-binding cassette (ABC) transporter complex, substrate-binding subunit-containing"/>
    <property type="evidence" value="ECO:0007669"/>
    <property type="project" value="TreeGrafter"/>
</dbReference>
<proteinExistence type="inferred from homology"/>
<evidence type="ECO:0000313" key="6">
    <source>
        <dbReference type="Proteomes" id="UP000612808"/>
    </source>
</evidence>
<comment type="caution">
    <text evidence="5">The sequence shown here is derived from an EMBL/GenBank/DDBJ whole genome shotgun (WGS) entry which is preliminary data.</text>
</comment>
<keyword evidence="6" id="KW-1185">Reference proteome</keyword>
<dbReference type="GO" id="GO:0042956">
    <property type="term" value="P:maltodextrin transmembrane transport"/>
    <property type="evidence" value="ECO:0007669"/>
    <property type="project" value="TreeGrafter"/>
</dbReference>
<protein>
    <submittedName>
        <fullName evidence="5">Sugar ABC transporter substrate-binding protein</fullName>
    </submittedName>
</protein>
<dbReference type="InterPro" id="IPR006059">
    <property type="entry name" value="SBP"/>
</dbReference>
<dbReference type="GO" id="GO:0015768">
    <property type="term" value="P:maltose transport"/>
    <property type="evidence" value="ECO:0007669"/>
    <property type="project" value="TreeGrafter"/>
</dbReference>
<gene>
    <name evidence="5" type="ORF">Aru02nite_05700</name>
</gene>
<feature type="signal peptide" evidence="4">
    <location>
        <begin position="1"/>
        <end position="32"/>
    </location>
</feature>
<reference evidence="5" key="1">
    <citation type="submission" date="2021-01" db="EMBL/GenBank/DDBJ databases">
        <title>Whole genome shotgun sequence of Actinocatenispora rupis NBRC 107355.</title>
        <authorList>
            <person name="Komaki H."/>
            <person name="Tamura T."/>
        </authorList>
    </citation>
    <scope>NUCLEOTIDE SEQUENCE</scope>
    <source>
        <strain evidence="5">NBRC 107355</strain>
    </source>
</reference>
<keyword evidence="3 4" id="KW-0732">Signal</keyword>
<organism evidence="5 6">
    <name type="scientific">Actinocatenispora rupis</name>
    <dbReference type="NCBI Taxonomy" id="519421"/>
    <lineage>
        <taxon>Bacteria</taxon>
        <taxon>Bacillati</taxon>
        <taxon>Actinomycetota</taxon>
        <taxon>Actinomycetes</taxon>
        <taxon>Micromonosporales</taxon>
        <taxon>Micromonosporaceae</taxon>
        <taxon>Actinocatenispora</taxon>
    </lineage>
</organism>